<keyword evidence="5 11" id="KW-0732">Signal</keyword>
<dbReference type="InterPro" id="IPR036942">
    <property type="entry name" value="Beta-barrel_TonB_sf"/>
</dbReference>
<keyword evidence="2 9" id="KW-0813">Transport</keyword>
<keyword evidence="8 9" id="KW-0998">Cell outer membrane</keyword>
<dbReference type="NCBIfam" id="TIGR04057">
    <property type="entry name" value="SusC_RagA_signa"/>
    <property type="match status" value="1"/>
</dbReference>
<dbReference type="NCBIfam" id="TIGR04056">
    <property type="entry name" value="OMP_RagA_SusC"/>
    <property type="match status" value="1"/>
</dbReference>
<dbReference type="InterPro" id="IPR000531">
    <property type="entry name" value="Beta-barrel_TonB"/>
</dbReference>
<protein>
    <submittedName>
        <fullName evidence="14">SusC/RagA family TonB-linked outer membrane protein</fullName>
    </submittedName>
</protein>
<dbReference type="InterPro" id="IPR039426">
    <property type="entry name" value="TonB-dep_rcpt-like"/>
</dbReference>
<feature type="domain" description="TonB-dependent receptor plug" evidence="13">
    <location>
        <begin position="113"/>
        <end position="222"/>
    </location>
</feature>
<dbReference type="SUPFAM" id="SSF56935">
    <property type="entry name" value="Porins"/>
    <property type="match status" value="1"/>
</dbReference>
<dbReference type="InterPro" id="IPR008969">
    <property type="entry name" value="CarboxyPept-like_regulatory"/>
</dbReference>
<keyword evidence="3 9" id="KW-1134">Transmembrane beta strand</keyword>
<evidence type="ECO:0000256" key="5">
    <source>
        <dbReference type="ARBA" id="ARBA00022729"/>
    </source>
</evidence>
<reference evidence="15" key="1">
    <citation type="submission" date="2016-04" db="EMBL/GenBank/DDBJ databases">
        <title>Complete Genome Sequences of Twelve Strains of a Stable Defined Moderately Diverse Mouse Microbiota 2 (sDMDMm2).</title>
        <authorList>
            <person name="Uchimura Y."/>
            <person name="Wyss M."/>
            <person name="Brugiroux S."/>
            <person name="Limenitakis J.P."/>
            <person name="Stecher B."/>
            <person name="McCoy K.D."/>
            <person name="Macpherson A.J."/>
        </authorList>
    </citation>
    <scope>NUCLEOTIDE SEQUENCE [LARGE SCALE GENOMIC DNA]</scope>
    <source>
        <strain evidence="15">YL27</strain>
    </source>
</reference>
<evidence type="ECO:0000313" key="14">
    <source>
        <dbReference type="EMBL" id="ANU63607.1"/>
    </source>
</evidence>
<evidence type="ECO:0000256" key="8">
    <source>
        <dbReference type="ARBA" id="ARBA00023237"/>
    </source>
</evidence>
<evidence type="ECO:0000256" key="10">
    <source>
        <dbReference type="RuleBase" id="RU003357"/>
    </source>
</evidence>
<dbReference type="PROSITE" id="PS52016">
    <property type="entry name" value="TONB_DEPENDENT_REC_3"/>
    <property type="match status" value="1"/>
</dbReference>
<dbReference type="Pfam" id="PF13715">
    <property type="entry name" value="CarbopepD_reg_2"/>
    <property type="match status" value="1"/>
</dbReference>
<accession>A0A1B1S9X7</accession>
<evidence type="ECO:0000259" key="13">
    <source>
        <dbReference type="Pfam" id="PF07715"/>
    </source>
</evidence>
<proteinExistence type="inferred from homology"/>
<dbReference type="Gene3D" id="2.60.40.1120">
    <property type="entry name" value="Carboxypeptidase-like, regulatory domain"/>
    <property type="match status" value="1"/>
</dbReference>
<dbReference type="GO" id="GO:0009279">
    <property type="term" value="C:cell outer membrane"/>
    <property type="evidence" value="ECO:0007669"/>
    <property type="project" value="UniProtKB-SubCell"/>
</dbReference>
<dbReference type="SUPFAM" id="SSF49464">
    <property type="entry name" value="Carboxypeptidase regulatory domain-like"/>
    <property type="match status" value="1"/>
</dbReference>
<dbReference type="Gene3D" id="2.40.170.20">
    <property type="entry name" value="TonB-dependent receptor, beta-barrel domain"/>
    <property type="match status" value="1"/>
</dbReference>
<evidence type="ECO:0000256" key="2">
    <source>
        <dbReference type="ARBA" id="ARBA00022448"/>
    </source>
</evidence>
<feature type="signal peptide" evidence="11">
    <location>
        <begin position="1"/>
        <end position="20"/>
    </location>
</feature>
<dbReference type="Pfam" id="PF07715">
    <property type="entry name" value="Plug"/>
    <property type="match status" value="1"/>
</dbReference>
<evidence type="ECO:0000256" key="9">
    <source>
        <dbReference type="PROSITE-ProRule" id="PRU01360"/>
    </source>
</evidence>
<keyword evidence="6 10" id="KW-0798">TonB box</keyword>
<keyword evidence="7 9" id="KW-0472">Membrane</keyword>
<dbReference type="EMBL" id="CP015402">
    <property type="protein sequence ID" value="ANU63607.1"/>
    <property type="molecule type" value="Genomic_DNA"/>
</dbReference>
<evidence type="ECO:0000256" key="11">
    <source>
        <dbReference type="SAM" id="SignalP"/>
    </source>
</evidence>
<dbReference type="AlphaFoldDB" id="A0A1B1S9X7"/>
<feature type="domain" description="TonB-dependent receptor-like beta-barrel" evidence="12">
    <location>
        <begin position="411"/>
        <end position="986"/>
    </location>
</feature>
<keyword evidence="4 9" id="KW-0812">Transmembrane</keyword>
<evidence type="ECO:0000256" key="1">
    <source>
        <dbReference type="ARBA" id="ARBA00004571"/>
    </source>
</evidence>
<evidence type="ECO:0000256" key="3">
    <source>
        <dbReference type="ARBA" id="ARBA00022452"/>
    </source>
</evidence>
<dbReference type="KEGG" id="pary:A4V02_07635"/>
<evidence type="ECO:0000313" key="15">
    <source>
        <dbReference type="Proteomes" id="UP000186351"/>
    </source>
</evidence>
<keyword evidence="15" id="KW-1185">Reference proteome</keyword>
<evidence type="ECO:0000256" key="6">
    <source>
        <dbReference type="ARBA" id="ARBA00023077"/>
    </source>
</evidence>
<dbReference type="Proteomes" id="UP000186351">
    <property type="component" value="Chromosome"/>
</dbReference>
<gene>
    <name evidence="14" type="ORF">A4V02_07635</name>
</gene>
<dbReference type="InterPro" id="IPR023997">
    <property type="entry name" value="TonB-dep_OMP_SusC/RagA_CS"/>
</dbReference>
<accession>A0A1Z2XIP7</accession>
<dbReference type="OrthoDB" id="1109428at2"/>
<dbReference type="Pfam" id="PF00593">
    <property type="entry name" value="TonB_dep_Rec_b-barrel"/>
    <property type="match status" value="1"/>
</dbReference>
<evidence type="ECO:0000259" key="12">
    <source>
        <dbReference type="Pfam" id="PF00593"/>
    </source>
</evidence>
<organism evidence="14 15">
    <name type="scientific">Muribaculum intestinale</name>
    <dbReference type="NCBI Taxonomy" id="1796646"/>
    <lineage>
        <taxon>Bacteria</taxon>
        <taxon>Pseudomonadati</taxon>
        <taxon>Bacteroidota</taxon>
        <taxon>Bacteroidia</taxon>
        <taxon>Bacteroidales</taxon>
        <taxon>Muribaculaceae</taxon>
        <taxon>Muribaculum</taxon>
    </lineage>
</organism>
<comment type="subcellular location">
    <subcellularLocation>
        <location evidence="1 9">Cell outer membrane</location>
        <topology evidence="1 9">Multi-pass membrane protein</topology>
    </subcellularLocation>
</comment>
<comment type="similarity">
    <text evidence="9 10">Belongs to the TonB-dependent receptor family.</text>
</comment>
<dbReference type="InterPro" id="IPR010917">
    <property type="entry name" value="TonB_rcpt_CS"/>
</dbReference>
<dbReference type="RefSeq" id="WP_068960914.1">
    <property type="nucleotide sequence ID" value="NZ_CAJTAP010000038.1"/>
</dbReference>
<name>A0A1B1S9X7_9BACT</name>
<dbReference type="Gene3D" id="2.170.130.10">
    <property type="entry name" value="TonB-dependent receptor, plug domain"/>
    <property type="match status" value="1"/>
</dbReference>
<dbReference type="InterPro" id="IPR037066">
    <property type="entry name" value="Plug_dom_sf"/>
</dbReference>
<dbReference type="GeneID" id="65536728"/>
<dbReference type="STRING" id="1796646.A4V02_07635"/>
<dbReference type="PROSITE" id="PS01156">
    <property type="entry name" value="TONB_DEPENDENT_REC_2"/>
    <property type="match status" value="1"/>
</dbReference>
<dbReference type="InterPro" id="IPR023996">
    <property type="entry name" value="TonB-dep_OMP_SusC/RagA"/>
</dbReference>
<evidence type="ECO:0000256" key="4">
    <source>
        <dbReference type="ARBA" id="ARBA00022692"/>
    </source>
</evidence>
<feature type="chain" id="PRO_5008529409" evidence="11">
    <location>
        <begin position="21"/>
        <end position="1018"/>
    </location>
</feature>
<dbReference type="InterPro" id="IPR012910">
    <property type="entry name" value="Plug_dom"/>
</dbReference>
<sequence length="1018" mass="113205">MKKQILSAILLFVFAIAAQAQNITVHGTVLSKTDDEPLIGASIISDVKGSMGAATDFDGNFTMTVPEGSYITVSYVGYTTMKAAAQPTMTIYLEEDAEHLDEVVVVGYSSEKKSDLTGSVSVVKMKDVADTPTGNVIQSLQGRVAGMNITTDGTPGGLSTGTSIRGASSFRSDANGPLYVIDGVMTRENPGTILNSNDVESIQVLKDAASASIYGAQAANGVIIITTKRAKKGECRVTFDATLTLQTYQSGLDMLNADQWGQVYWSAYKYSYGTTPNSELYGNGATPKLQPYTNLNGVIVNPQNTDWEKEIHRTALMQTYSIGISKGDENGSSSLSVSWLDHDGIIKGSDFQKANTRFSSDYGFLNNRLRVGGNVTVNWWRQHNAPGGIEENAIKMHPARTVYDSEGNYNDQVAFGLNDTPNIMRQIEEEGNNKREYWRIFGNAYLSVEPIKNLILKTNFGVNYHNGNDKIFTPANLRDNTNNLYQYSSKTTDWVWTNIAQYNADFGKNSIMALVGIEAKRNHFEDMFGEGKGLEIEDPNYLYLGNVTANKNTGSGASNYSMFSVFGKINYSWDNKYLLSFTLRRDASSRLSTAHNYDWFPSVSAGWRISQENFMEATRSWLSDLKIRGAYGVNGNDIIANDAFYAKYAMDLDRAAYAIGGGNTLLPGALRSRSTNPDLTWEKTYQTNFGFDASLFNHKLALSFDYFHKKTDNMLVEKPYIATIGEGGYCWYNGGSMVNKGVEITAEWRQSINKDFSYSIGLNATVMKNEVTDLMDDIYYTWGGGNGIDKSIVGQSLGSWMGYKTDGIFRTQEEVDAYKAEYKVSFGNPAVGRVRYVDTNGDNEINDRDRTWLGTDLPKAQFGLNLGANWKGFDLSLFFNSIIRDAWNNSKYYTDFFPLWTGNHGIQLLEASNAYDRFLQTGYYDSDVPAPAVDNSNNENESSEYFIEDGSFIRLKTLSLGYTLPEKLRKTLRLQNARIYFQAQNLLTLTKYSGADPEGLGYPYALPRQYTFGIQFGF</sequence>
<evidence type="ECO:0000256" key="7">
    <source>
        <dbReference type="ARBA" id="ARBA00023136"/>
    </source>
</evidence>